<gene>
    <name evidence="8" type="ORF">HGUI_01673</name>
</gene>
<dbReference type="Proteomes" id="UP000183365">
    <property type="component" value="Unassembled WGS sequence"/>
</dbReference>
<feature type="compositionally biased region" description="Polar residues" evidence="6">
    <location>
        <begin position="65"/>
        <end position="86"/>
    </location>
</feature>
<feature type="compositionally biased region" description="Basic and acidic residues" evidence="6">
    <location>
        <begin position="319"/>
        <end position="331"/>
    </location>
</feature>
<dbReference type="GO" id="GO:0032366">
    <property type="term" value="P:intracellular sterol transport"/>
    <property type="evidence" value="ECO:0007669"/>
    <property type="project" value="TreeGrafter"/>
</dbReference>
<dbReference type="GO" id="GO:0032541">
    <property type="term" value="C:cortical endoplasmic reticulum"/>
    <property type="evidence" value="ECO:0007669"/>
    <property type="project" value="TreeGrafter"/>
</dbReference>
<feature type="region of interest" description="Disordered" evidence="6">
    <location>
        <begin position="490"/>
        <end position="561"/>
    </location>
</feature>
<keyword evidence="4" id="KW-1133">Transmembrane helix</keyword>
<comment type="similarity">
    <text evidence="2">Belongs to the YSP2 family.</text>
</comment>
<dbReference type="PANTHER" id="PTHR23319">
    <property type="entry name" value="GRAM DOMAIN CONTAINING 1B, ISOFORM E"/>
    <property type="match status" value="1"/>
</dbReference>
<dbReference type="VEuPathDB" id="FungiDB:HGUI_01673"/>
<dbReference type="PROSITE" id="PS51778">
    <property type="entry name" value="VAST"/>
    <property type="match status" value="1"/>
</dbReference>
<dbReference type="OrthoDB" id="3973138at2759"/>
<feature type="domain" description="VASt" evidence="7">
    <location>
        <begin position="566"/>
        <end position="740"/>
    </location>
</feature>
<reference evidence="9" key="1">
    <citation type="submission" date="2016-11" db="EMBL/GenBank/DDBJ databases">
        <authorList>
            <person name="Guldener U."/>
        </authorList>
    </citation>
    <scope>NUCLEOTIDE SEQUENCE [LARGE SCALE GENOMIC DNA]</scope>
</reference>
<accession>A0A1L0CM29</accession>
<evidence type="ECO:0000259" key="7">
    <source>
        <dbReference type="PROSITE" id="PS51778"/>
    </source>
</evidence>
<keyword evidence="5" id="KW-0472">Membrane</keyword>
<feature type="compositionally biased region" description="Low complexity" evidence="6">
    <location>
        <begin position="538"/>
        <end position="548"/>
    </location>
</feature>
<dbReference type="CDD" id="cd13220">
    <property type="entry name" value="PH-GRAM_GRAMDC"/>
    <property type="match status" value="1"/>
</dbReference>
<feature type="region of interest" description="Disordered" evidence="6">
    <location>
        <begin position="739"/>
        <end position="785"/>
    </location>
</feature>
<comment type="subcellular location">
    <subcellularLocation>
        <location evidence="1">Membrane</location>
        <topology evidence="1">Single-pass membrane protein</topology>
    </subcellularLocation>
</comment>
<evidence type="ECO:0000256" key="2">
    <source>
        <dbReference type="ARBA" id="ARBA00006582"/>
    </source>
</evidence>
<proteinExistence type="inferred from homology"/>
<evidence type="ECO:0000256" key="5">
    <source>
        <dbReference type="ARBA" id="ARBA00023136"/>
    </source>
</evidence>
<dbReference type="GO" id="GO:0032934">
    <property type="term" value="F:sterol binding"/>
    <property type="evidence" value="ECO:0007669"/>
    <property type="project" value="TreeGrafter"/>
</dbReference>
<evidence type="ECO:0000256" key="3">
    <source>
        <dbReference type="ARBA" id="ARBA00022692"/>
    </source>
</evidence>
<dbReference type="InterPro" id="IPR004182">
    <property type="entry name" value="GRAM"/>
</dbReference>
<dbReference type="AlphaFoldDB" id="A0A1L0CM29"/>
<name>A0A1L0CM29_9ASCO</name>
<evidence type="ECO:0000256" key="6">
    <source>
        <dbReference type="SAM" id="MobiDB-lite"/>
    </source>
</evidence>
<dbReference type="EMBL" id="FQNF01000024">
    <property type="protein sequence ID" value="SGZ39473.1"/>
    <property type="molecule type" value="Genomic_DNA"/>
</dbReference>
<feature type="compositionally biased region" description="Basic residues" evidence="6">
    <location>
        <begin position="751"/>
        <end position="765"/>
    </location>
</feature>
<keyword evidence="9" id="KW-1185">Reference proteome</keyword>
<feature type="compositionally biased region" description="Basic and acidic residues" evidence="6">
    <location>
        <begin position="766"/>
        <end position="785"/>
    </location>
</feature>
<protein>
    <recommendedName>
        <fullName evidence="7">VASt domain-containing protein</fullName>
    </recommendedName>
</protein>
<dbReference type="GO" id="GO:0005789">
    <property type="term" value="C:endoplasmic reticulum membrane"/>
    <property type="evidence" value="ECO:0007669"/>
    <property type="project" value="TreeGrafter"/>
</dbReference>
<keyword evidence="3" id="KW-0812">Transmembrane</keyword>
<sequence>MVSTHSDTSRSSGRPTKEKLMHNFISAIEHLLPIENDKSNEHHYQSMDNNMNSLPKSNSFLDNLNSILQPNNPQHSSNADEATQTETPKKFNVPEVNFQNYSSRKSIFSDTEFELNHDTRTAYTNNDSSSTKDNSVKSIGFQHIQKPSLDYDSEDDIGEIQEENDPDLQLTDDYIINPQREKTDIASFDSPVPNFKRSTPQRAVSDVPRRTLTMYEPGTKSSGSFNEQKPKSPRIRLKPYNSSSQNSDNNEKYITKHKRSGTISLAPLGMTKLKNRLRAESISKQDILDGNLRSRNNSSNCLVALNRTRSDAPTIDSGKTSKNEKESLSTDSAESKLSFKEEVFSCALQKDILIQGKLYLNFDNLHFKSKIFGIKTEIEVNIKDIVQLEKKTTAILFPNGIVVKTLDKTYTFASFLNRDSVFEKIMKRWSDSIISGISEKPTEKNSKPTLQSKPSLNRSKNISFKLPEIFDSEGDALRLKNPVKKMIHGIVDSSSENEDYENSSDRIDTDQSEDGSVDESDDDMTSDDVYEESDEPNPSDSSNSSNNDFGPNKGTNYEPDLKSYANDTDIADYTLQNTTLGKVFKIMSDKMYELLEKGGNNTISDVPKIYPEDDNGERLADGQYKREYTYVKPLNSSLGPKETKCLVKDVLEKVDLSKYFIINQITETPDVPSGKSFHVITNMIFYWIGEDTVKMRAFTRVVWTGKSWIKGPVESGNSAGQKSSMKSLVEAIQSINDSNNEKVNTGVSNGKSKKKAKNKKPKKSYSKSEAKIDDEEQQGKVKSEPQDKWTFTQNIPSFPVISQYLTWLIIIYLVIDRYKTYSLVSKQLQIQQNNTKTESQISENEIWDWVFKRSTKDKFNYERLVYSKSENQSELAKFDKQELYILKQLKQKELDVLNDMLI</sequence>
<organism evidence="8 9">
    <name type="scientific">Hanseniaspora guilliermondii</name>
    <dbReference type="NCBI Taxonomy" id="56406"/>
    <lineage>
        <taxon>Eukaryota</taxon>
        <taxon>Fungi</taxon>
        <taxon>Dikarya</taxon>
        <taxon>Ascomycota</taxon>
        <taxon>Saccharomycotina</taxon>
        <taxon>Saccharomycetes</taxon>
        <taxon>Saccharomycodales</taxon>
        <taxon>Saccharomycodaceae</taxon>
        <taxon>Hanseniaspora</taxon>
    </lineage>
</organism>
<dbReference type="GO" id="GO:0120015">
    <property type="term" value="F:sterol transfer activity"/>
    <property type="evidence" value="ECO:0007669"/>
    <property type="project" value="TreeGrafter"/>
</dbReference>
<feature type="region of interest" description="Disordered" evidence="6">
    <location>
        <begin position="65"/>
        <end position="89"/>
    </location>
</feature>
<dbReference type="Gene3D" id="2.30.29.30">
    <property type="entry name" value="Pleckstrin-homology domain (PH domain)/Phosphotyrosine-binding domain (PTB)"/>
    <property type="match status" value="1"/>
</dbReference>
<dbReference type="Pfam" id="PF02893">
    <property type="entry name" value="GRAM"/>
    <property type="match status" value="1"/>
</dbReference>
<feature type="compositionally biased region" description="Acidic residues" evidence="6">
    <location>
        <begin position="510"/>
        <end position="537"/>
    </location>
</feature>
<dbReference type="GO" id="GO:0005886">
    <property type="term" value="C:plasma membrane"/>
    <property type="evidence" value="ECO:0007669"/>
    <property type="project" value="TreeGrafter"/>
</dbReference>
<dbReference type="PANTHER" id="PTHR23319:SF36">
    <property type="entry name" value="MEMBRANE-ANCHORED LIPID-BINDING PROTEIN LAM4-RELATED"/>
    <property type="match status" value="1"/>
</dbReference>
<dbReference type="GO" id="GO:0005739">
    <property type="term" value="C:mitochondrion"/>
    <property type="evidence" value="ECO:0007669"/>
    <property type="project" value="TreeGrafter"/>
</dbReference>
<evidence type="ECO:0000313" key="8">
    <source>
        <dbReference type="EMBL" id="SGZ39473.1"/>
    </source>
</evidence>
<dbReference type="InterPro" id="IPR031968">
    <property type="entry name" value="VASt"/>
</dbReference>
<dbReference type="GO" id="GO:0140268">
    <property type="term" value="C:endoplasmic reticulum-plasma membrane contact site"/>
    <property type="evidence" value="ECO:0007669"/>
    <property type="project" value="TreeGrafter"/>
</dbReference>
<evidence type="ECO:0000256" key="1">
    <source>
        <dbReference type="ARBA" id="ARBA00004167"/>
    </source>
</evidence>
<evidence type="ECO:0000313" key="9">
    <source>
        <dbReference type="Proteomes" id="UP000183365"/>
    </source>
</evidence>
<dbReference type="InterPro" id="IPR051482">
    <property type="entry name" value="Cholesterol_transport"/>
</dbReference>
<feature type="region of interest" description="Disordered" evidence="6">
    <location>
        <begin position="185"/>
        <end position="252"/>
    </location>
</feature>
<evidence type="ECO:0000256" key="4">
    <source>
        <dbReference type="ARBA" id="ARBA00022989"/>
    </source>
</evidence>
<dbReference type="InterPro" id="IPR011993">
    <property type="entry name" value="PH-like_dom_sf"/>
</dbReference>
<dbReference type="Pfam" id="PF16016">
    <property type="entry name" value="VASt"/>
    <property type="match status" value="1"/>
</dbReference>
<feature type="region of interest" description="Disordered" evidence="6">
    <location>
        <begin position="312"/>
        <end position="331"/>
    </location>
</feature>